<dbReference type="EMBL" id="CATOUU010000963">
    <property type="protein sequence ID" value="CAI9962959.1"/>
    <property type="molecule type" value="Genomic_DNA"/>
</dbReference>
<evidence type="ECO:0000313" key="4">
    <source>
        <dbReference type="EMBL" id="CAL6085106.1"/>
    </source>
</evidence>
<proteinExistence type="predicted"/>
<reference evidence="2" key="1">
    <citation type="submission" date="2023-06" db="EMBL/GenBank/DDBJ databases">
        <authorList>
            <person name="Kurt Z."/>
        </authorList>
    </citation>
    <scope>NUCLEOTIDE SEQUENCE</scope>
</reference>
<accession>A0AA86R017</accession>
<keyword evidence="7" id="KW-1185">Reference proteome</keyword>
<organism evidence="2">
    <name type="scientific">Hexamita inflata</name>
    <dbReference type="NCBI Taxonomy" id="28002"/>
    <lineage>
        <taxon>Eukaryota</taxon>
        <taxon>Metamonada</taxon>
        <taxon>Diplomonadida</taxon>
        <taxon>Hexamitidae</taxon>
        <taxon>Hexamitinae</taxon>
        <taxon>Hexamita</taxon>
    </lineage>
</organism>
<name>A0AA86R017_9EUKA</name>
<evidence type="ECO:0000313" key="1">
    <source>
        <dbReference type="EMBL" id="CAI9929307.1"/>
    </source>
</evidence>
<evidence type="ECO:0000313" key="2">
    <source>
        <dbReference type="EMBL" id="CAI9962959.1"/>
    </source>
</evidence>
<sequence length="328" mass="39164">MVFYSVCVEAHVMSQDSSQLRVWKWGFRMLSEDQKANFLYYQILQLSYTVQIQNQTKNQRNEQLLTSNSWPDLICKINVILLLRQREHRLFTYFQRVYVKCGDLDITNEVIFQANYKYFNEYLAQVIIPEKYQPIFFQFPKVGKKICRAHKEFQLKVKDKLNLYTQRMNEMVSAYHENMVQPVFSIHEGILKLNLNSQVFTCYQTLKQAQFVNRKMNQNQIVIVNTFLTTKMHYDQLHEQISLFYSKKLNNALFDDLLKPLRMNFIRNVNAGVSQVNWTSTKLLTAATSLQPRPLEYQWEELQQVQLELEKRKRAKTQVKLSGSMWSF</sequence>
<evidence type="ECO:0000313" key="7">
    <source>
        <dbReference type="Proteomes" id="UP001642409"/>
    </source>
</evidence>
<comment type="caution">
    <text evidence="2">The sequence shown here is derived from an EMBL/GenBank/DDBJ whole genome shotgun (WGS) entry which is preliminary data.</text>
</comment>
<dbReference type="EMBL" id="CAXDID020000479">
    <property type="protein sequence ID" value="CAL6095750.1"/>
    <property type="molecule type" value="Genomic_DNA"/>
</dbReference>
<dbReference type="AlphaFoldDB" id="A0AA86R017"/>
<dbReference type="EMBL" id="CATOUU010000963">
    <property type="protein sequence ID" value="CAI9962963.1"/>
    <property type="molecule type" value="Genomic_DNA"/>
</dbReference>
<reference evidence="4 7" key="2">
    <citation type="submission" date="2024-07" db="EMBL/GenBank/DDBJ databases">
        <authorList>
            <person name="Akdeniz Z."/>
        </authorList>
    </citation>
    <scope>NUCLEOTIDE SEQUENCE [LARGE SCALE GENOMIC DNA]</scope>
</reference>
<dbReference type="EMBL" id="CAXDID020000383">
    <property type="protein sequence ID" value="CAL6085106.1"/>
    <property type="molecule type" value="Genomic_DNA"/>
</dbReference>
<dbReference type="EMBL" id="CAXDID020000479">
    <property type="protein sequence ID" value="CAL6095742.1"/>
    <property type="molecule type" value="Genomic_DNA"/>
</dbReference>
<dbReference type="EMBL" id="CATOUU010000429">
    <property type="protein sequence ID" value="CAI9929307.1"/>
    <property type="molecule type" value="Genomic_DNA"/>
</dbReference>
<evidence type="ECO:0000313" key="3">
    <source>
        <dbReference type="EMBL" id="CAI9962963.1"/>
    </source>
</evidence>
<evidence type="ECO:0000313" key="6">
    <source>
        <dbReference type="EMBL" id="CAL6095750.1"/>
    </source>
</evidence>
<protein>
    <submittedName>
        <fullName evidence="4">Hypothetical_protein</fullName>
    </submittedName>
</protein>
<evidence type="ECO:0000313" key="5">
    <source>
        <dbReference type="EMBL" id="CAL6095742.1"/>
    </source>
</evidence>
<gene>
    <name evidence="1" type="ORF">HINF_LOCUS16952</name>
    <name evidence="2" type="ORF">HINF_LOCUS50604</name>
    <name evidence="3" type="ORF">HINF_LOCUS50608</name>
    <name evidence="4" type="ORF">HINF_LOCUS62526</name>
    <name evidence="5" type="ORF">HINF_LOCUS68095</name>
    <name evidence="6" type="ORF">HINF_LOCUS68099</name>
</gene>
<dbReference type="Proteomes" id="UP001642409">
    <property type="component" value="Unassembled WGS sequence"/>
</dbReference>